<dbReference type="OrthoDB" id="10256179at2759"/>
<evidence type="ECO:0000256" key="3">
    <source>
        <dbReference type="ARBA" id="ARBA00023157"/>
    </source>
</evidence>
<keyword evidence="2" id="KW-0677">Repeat</keyword>
<dbReference type="Gene3D" id="2.60.120.920">
    <property type="match status" value="2"/>
</dbReference>
<dbReference type="PROSITE" id="PS50012">
    <property type="entry name" value="RCC1_3"/>
    <property type="match status" value="7"/>
</dbReference>
<keyword evidence="1" id="KW-0732">Signal</keyword>
<sequence>MDIALLGNSTYVEERYKELRRKQPEDHSSPGLEVDLGEGISATQRFHALLQPKSCSSTLPSLLEDQIALKQTVKSLETMWPVSFMDKKHTLLYLLLEQLAVASRTNKLTPLAIPGKDMAVDPCDSLPVSTQLAVKMFFKLIQSVRTRCQASGNFNALVRLIEQIPRMLVDLPALALRPDTVACDIPTVFDEIFSTVIMVLPQLPDKEASLTALVGLSIKRGRLEQLLIVLQHLLRTDPTLELPLALPFLQELSQAKPQPPECPKEEQSTVGFLLSFGKGDHGKLGHGSCNHASCADNKCTENKTVPTMIEATRDIAFKKIDSLSTHSVAITVSGELMTWGNGDKYRLGHGDASKEYAPRYVEAFRDKPRVKDVACGLGHTIVLVQSGEVYSWGNGGNGRLGLGDTSDQIAPSKVKFPDELDKRNEPFIITTVYCGASHSLAITQQGHLYSWGKNNQGQTGHGHTNDQLRPYPVSYFDDADQTVLTVAGGWEHTLICTTQGHVYACGCGYKDSRRAGLPPVLGLGVNDTDRRTTPTIIPGLENCTVVACGWDHSLAITRDGDVYSWGSGSNGKLGHGDEENRGIPTKIMALQGKGVRNVRAGCEHTTAITNSGDMYTWGHSDSGRLGHGDNITRKTPCYVESFAWQGVRPVAIAVGDKYNLVLVQRVSESTTSVSNNNQVQTEREASTPRMEYSDLTSLTVEALLSAVIEQLDRLAQTYVPKNTRALLEKLKKLHFHPTPSLTNLAYVVDVSAETFQLLYEILLASFKPDDNIKVKKFSIIRTCLTLIESNLCQFLSCPNVPMPPTLIQNLHELLQDIAMGPSSLEAIGAARALKIGFPFFYPTAVAQHELLWRLVAAPQGSQFILLDALTDQLCQDHVMVALMSRVFAKHHTCAADEPSASDGHITMDESLNYIHLRQLMLSLLKQCTNHDTSQEVVMQLQLRTLAALQTHLFSAWNMPNVYCTNCITLALSPYLEALLTSGATLLRTVHKRLLKDSDLSMLQSSFFHVLAPVAIECCCVSPLRSNMTIGIALLPLLLPILKILDEVSYVSKQNNCQANHSLDMTWIHDLGTSTAVLAGKYACALMASSQGTNILPGSFSTSLKWLCRYGLLRNDNEYPSVLRSWEEQGVYEIEHELQNDTNSDEVSTILLDHTAISDWLQGKGLLHDFHQYMVFHLTNSWSLATLDIPDAVCAIMLWHSGLVTQVLQFASSLNFTNPIAESTATKPPEVIYQLYVLIAEVKFDLNSYNLERVEENCTQLLKYAPSLCSWTLESSDTLPETICSWPHCSNLVPLPCTLSIRVVMENLSNALHWTSKDDCDEMISFKIAGITIMHDLLRKLTSTTAKCELLRILMERMEVSEGSLMISYNAWQEPCVVFCTPQTKSSPTKLKRHKKDMISTPLEMIERDMHTYHGARYNAKLLKAIENLFVRLVKIIASDHSNVHLKTRAMSIWTVQFHDVSIIRRAGILHILGDMLGEMADISSSFSFTKTLDTIHSGVHGGPGQSCLPLHLRPVERLISSSTTFYNLHITTWHVFAWLSKQLMQSKEVVVPSSPSNMSLSRPSSAKSLSSPRKRLSLPFKLISSSLEQSISHLYQVVIVELTKVQNALQQWNNVSNTMAQCLEDSQTILLADPQVVTSTNVVFLSAKEKPAFDANADGLSISLWLYIEQDDKITKSTGLSTPLLILANGGLSEHQLELTLEGQYHIGLKMTMRDEIKVTSAQSVEWGQWVHLVARFFPVKKTLQLFLNGKLDSTSEIWNGSGLLAPSHHTFTVGGILQPSQAVSPHAPHLIIDDVTFHLHALTDDQIANMGAAGSLLFRIKQRQVLDGYCSQLLALLASKSRVQPVVDNVIKLVVSLFPVAPPTSHNLLFQLLMDHLPAMAPDTMILDFIVDHFAQSWFSSANDVYGPPELSAALTTRKDNCISQLLCAGQLDPKGVAAWLLFEQPNKSKSLRLLRASRSHAIEGFVLLLRRLFEAPLWREALLTTFEEWMSSPDSKLSAEVYHKVDLAKLAPVVLAVYALGGHQSEPSRSLLPTSALVLMAWSLKHSMHIEGHKTTSSSPSTSLIEELQGDICLAKYMHLRTAVLRLCRYQTKDVAVTESLLICEHPVFSGLLSLAITSISDAISKVFGLEFDAVSKLDTVHTLLEWILDAVAIDRSKRLLALETLASVLFERLPYVDPREVAPWWLVNSTQKLHVLGGEVEMEEYRVKGLQHFPTVKLNGVSITAGTGMWFYEVVLLTDGLMQIGWIDTAFEANAIQGQGVGDHTNSWAYDGFRKKKWNVGALDYGDRWRVGDAIGVLLDTDRFEMQYFLNGRPLGIAFEGLHLNHAMFPAISLNVDQAIQLHCTKNQFLYFPTLDNARIQPVANAVIGGVCEHSPSKASQTTDSEDAIDRRRSALIESLVGLGFPTEALRCARETSLELNESSAIAWIMEQMENDVQNRPTSLLHGQTTRQEHLQRLDGLTDFNSIHEHPKQHKAPAETRSCSEDITFIQSNKFLADEYCEEIYLEEGYSNTDIEANQNASDKKSNESILTLADNCRDEEILPLYLIAETVLSIWYAQDSTNQILCSGAAIENTLANDEALFLQYLQHMMMHFNDRTPYQRLLLKICASSQSFFTLLLSEMLGQFQVARAKEFFFTPFVHVYVSVLGQCKAIGGPNLEWSRWLAVTLVMAAKQESRSHELYSEIIWKNLVQAITQSSNATVRHYGVLVLLELTEGLSDADTSLLLNLQSSVYLNSLVEWLATKLRKSKQSRVLASTYIQSIFHLAFKIYKLLNVLPVAQPPASKDISLVIEHITSSTVIVSCSKHVFDSNVSLSLALSAETIDNSGKLSWSPLTDIEEPVEIQPEVSFTIPNLQSDTNYRLCLKDQNDNYTTPVCFQTLNQSVQELDPISMGSNLELLNHNMTVRNRVNKKWHAVRATISYTSGVHTWDVRIDKCISKNIFVGVCTSEASMENYIGSDSAGWGFLANKAVWHNKTKLQTYGDIFKQGDTVSVCLNIDLGTLSFSRNGESFGVAVEHLRENNSMPMSANALAFYPAISMYNKDDQVTFLPLNDSSPDATSAKRKQSGSSFVIESLKAMHVLTAMFGSEE</sequence>
<dbReference type="InterPro" id="IPR003877">
    <property type="entry name" value="SPRY_dom"/>
</dbReference>
<evidence type="ECO:0000259" key="5">
    <source>
        <dbReference type="PROSITE" id="PS50188"/>
    </source>
</evidence>
<dbReference type="InterPro" id="IPR001870">
    <property type="entry name" value="B30.2/SPRY"/>
</dbReference>
<feature type="repeat" description="RCC1" evidence="4">
    <location>
        <begin position="500"/>
        <end position="559"/>
    </location>
</feature>
<dbReference type="InterPro" id="IPR043136">
    <property type="entry name" value="B30.2/SPRY_sf"/>
</dbReference>
<gene>
    <name evidence="6" type="ORF">THRCLA_07992</name>
</gene>
<feature type="repeat" description="RCC1" evidence="4">
    <location>
        <begin position="271"/>
        <end position="333"/>
    </location>
</feature>
<evidence type="ECO:0000256" key="2">
    <source>
        <dbReference type="ARBA" id="ARBA00022737"/>
    </source>
</evidence>
<dbReference type="SMART" id="SM00449">
    <property type="entry name" value="SPRY"/>
    <property type="match status" value="2"/>
</dbReference>
<dbReference type="Proteomes" id="UP000243217">
    <property type="component" value="Unassembled WGS sequence"/>
</dbReference>
<dbReference type="Gene3D" id="2.130.10.30">
    <property type="entry name" value="Regulator of chromosome condensation 1/beta-lactamase-inhibitor protein II"/>
    <property type="match status" value="2"/>
</dbReference>
<dbReference type="SUPFAM" id="SSF50985">
    <property type="entry name" value="RCC1/BLIP-II"/>
    <property type="match status" value="2"/>
</dbReference>
<feature type="repeat" description="RCC1" evidence="4">
    <location>
        <begin position="446"/>
        <end position="499"/>
    </location>
</feature>
<dbReference type="Pfam" id="PF00415">
    <property type="entry name" value="RCC1"/>
    <property type="match status" value="1"/>
</dbReference>
<dbReference type="InterPro" id="IPR000408">
    <property type="entry name" value="Reg_chr_condens"/>
</dbReference>
<dbReference type="PANTHER" id="PTHR22872:SF2">
    <property type="entry name" value="INHIBITOR OF BRUTON TYROSINE KINASE"/>
    <property type="match status" value="1"/>
</dbReference>
<evidence type="ECO:0000313" key="6">
    <source>
        <dbReference type="EMBL" id="OQR95198.1"/>
    </source>
</evidence>
<proteinExistence type="predicted"/>
<dbReference type="PANTHER" id="PTHR22872">
    <property type="entry name" value="BTK-BINDING PROTEIN-RELATED"/>
    <property type="match status" value="1"/>
</dbReference>
<dbReference type="Gene3D" id="2.60.120.200">
    <property type="match status" value="1"/>
</dbReference>
<dbReference type="PROSITE" id="PS00626">
    <property type="entry name" value="RCC1_2"/>
    <property type="match status" value="2"/>
</dbReference>
<dbReference type="Pfam" id="PF00622">
    <property type="entry name" value="SPRY"/>
    <property type="match status" value="2"/>
</dbReference>
<dbReference type="Pfam" id="PF13385">
    <property type="entry name" value="Laminin_G_3"/>
    <property type="match status" value="1"/>
</dbReference>
<dbReference type="InterPro" id="IPR058923">
    <property type="entry name" value="RCC1-like_dom"/>
</dbReference>
<keyword evidence="3" id="KW-1015">Disulfide bond</keyword>
<evidence type="ECO:0000313" key="7">
    <source>
        <dbReference type="Proteomes" id="UP000243217"/>
    </source>
</evidence>
<dbReference type="SMART" id="SM00560">
    <property type="entry name" value="LamGL"/>
    <property type="match status" value="1"/>
</dbReference>
<dbReference type="InterPro" id="IPR013320">
    <property type="entry name" value="ConA-like_dom_sf"/>
</dbReference>
<dbReference type="Pfam" id="PF25390">
    <property type="entry name" value="WD40_RLD"/>
    <property type="match status" value="1"/>
</dbReference>
<keyword evidence="7" id="KW-1185">Reference proteome</keyword>
<dbReference type="STRING" id="74557.A0A1V9ZB35"/>
<feature type="non-terminal residue" evidence="6">
    <location>
        <position position="3092"/>
    </location>
</feature>
<feature type="domain" description="B30.2/SPRY" evidence="5">
    <location>
        <begin position="2867"/>
        <end position="3058"/>
    </location>
</feature>
<protein>
    <recommendedName>
        <fullName evidence="5">B30.2/SPRY domain-containing protein</fullName>
    </recommendedName>
</protein>
<dbReference type="InterPro" id="IPR009091">
    <property type="entry name" value="RCC1/BLIP-II"/>
</dbReference>
<dbReference type="InterPro" id="IPR006558">
    <property type="entry name" value="LamG-like"/>
</dbReference>
<comment type="caution">
    <text evidence="6">The sequence shown here is derived from an EMBL/GenBank/DDBJ whole genome shotgun (WGS) entry which is preliminary data.</text>
</comment>
<name>A0A1V9ZB35_9STRA</name>
<dbReference type="InterPro" id="IPR051625">
    <property type="entry name" value="Signaling_Regulatory_Domain"/>
</dbReference>
<organism evidence="6 7">
    <name type="scientific">Thraustotheca clavata</name>
    <dbReference type="NCBI Taxonomy" id="74557"/>
    <lineage>
        <taxon>Eukaryota</taxon>
        <taxon>Sar</taxon>
        <taxon>Stramenopiles</taxon>
        <taxon>Oomycota</taxon>
        <taxon>Saprolegniomycetes</taxon>
        <taxon>Saprolegniales</taxon>
        <taxon>Achlyaceae</taxon>
        <taxon>Thraustotheca</taxon>
    </lineage>
</organism>
<reference evidence="6 7" key="1">
    <citation type="journal article" date="2014" name="Genome Biol. Evol.">
        <title>The secreted proteins of Achlya hypogyna and Thraustotheca clavata identify the ancestral oomycete secretome and reveal gene acquisitions by horizontal gene transfer.</title>
        <authorList>
            <person name="Misner I."/>
            <person name="Blouin N."/>
            <person name="Leonard G."/>
            <person name="Richards T.A."/>
            <person name="Lane C.E."/>
        </authorList>
    </citation>
    <scope>NUCLEOTIDE SEQUENCE [LARGE SCALE GENOMIC DNA]</scope>
    <source>
        <strain evidence="6 7">ATCC 34112</strain>
    </source>
</reference>
<evidence type="ECO:0000256" key="1">
    <source>
        <dbReference type="ARBA" id="ARBA00022729"/>
    </source>
</evidence>
<feature type="domain" description="B30.2/SPRY" evidence="5">
    <location>
        <begin position="2155"/>
        <end position="2352"/>
    </location>
</feature>
<dbReference type="PRINTS" id="PR00633">
    <property type="entry name" value="RCCNDNSATION"/>
</dbReference>
<dbReference type="SUPFAM" id="SSF49899">
    <property type="entry name" value="Concanavalin A-like lectins/glucanases"/>
    <property type="match status" value="3"/>
</dbReference>
<feature type="repeat" description="RCC1" evidence="4">
    <location>
        <begin position="387"/>
        <end position="445"/>
    </location>
</feature>
<evidence type="ECO:0000256" key="4">
    <source>
        <dbReference type="PROSITE-ProRule" id="PRU00235"/>
    </source>
</evidence>
<dbReference type="PROSITE" id="PS50188">
    <property type="entry name" value="B302_SPRY"/>
    <property type="match status" value="2"/>
</dbReference>
<dbReference type="CDD" id="cd11709">
    <property type="entry name" value="SPRY"/>
    <property type="match status" value="1"/>
</dbReference>
<feature type="repeat" description="RCC1" evidence="4">
    <location>
        <begin position="334"/>
        <end position="386"/>
    </location>
</feature>
<feature type="repeat" description="RCC1" evidence="4">
    <location>
        <begin position="560"/>
        <end position="611"/>
    </location>
</feature>
<accession>A0A1V9ZB35</accession>
<dbReference type="EMBL" id="JNBS01002139">
    <property type="protein sequence ID" value="OQR95198.1"/>
    <property type="molecule type" value="Genomic_DNA"/>
</dbReference>
<feature type="repeat" description="RCC1" evidence="4">
    <location>
        <begin position="612"/>
        <end position="665"/>
    </location>
</feature>